<sequence>MEACLSGLGFGAALTAAGLAQSSVVALQMRLQDWHLLQSFCSATVFTGVIYALANRLGYVKLQPRSSSPLGLFATYDGNILGGALLGVGMAISASGPELALAQAAAGVPHGFYAAAGGVLGGILWSGFLAGLAKRCKQAAQVKPEVVTINQSLGLSYRITLLILGFVWSSGMVLLQTSSLAENWWPVLGGLFISASQLLSILRRRSMVGISGAYEEVGNHFWSSLRGQTSSITLSSSQNCIFGLGTVCGAWLTAALEPSLATGKPFTTSPLTAVLGGVLMIVGSRLAGGCTSGHGLSGLALLSTSSLVTMATAFSTPILLGGLTSANF</sequence>
<organism evidence="9 10">
    <name type="scientific">Stachybotrys chartarum (strain CBS 109288 / IBT 7711)</name>
    <name type="common">Toxic black mold</name>
    <name type="synonym">Stilbospora chartarum</name>
    <dbReference type="NCBI Taxonomy" id="1280523"/>
    <lineage>
        <taxon>Eukaryota</taxon>
        <taxon>Fungi</taxon>
        <taxon>Dikarya</taxon>
        <taxon>Ascomycota</taxon>
        <taxon>Pezizomycotina</taxon>
        <taxon>Sordariomycetes</taxon>
        <taxon>Hypocreomycetidae</taxon>
        <taxon>Hypocreales</taxon>
        <taxon>Stachybotryaceae</taxon>
        <taxon>Stachybotrys</taxon>
    </lineage>
</organism>
<evidence type="ECO:0000256" key="8">
    <source>
        <dbReference type="SAM" id="Phobius"/>
    </source>
</evidence>
<evidence type="ECO:0000313" key="10">
    <source>
        <dbReference type="Proteomes" id="UP000028045"/>
    </source>
</evidence>
<gene>
    <name evidence="9" type="ORF">S7711_00417</name>
</gene>
<dbReference type="AlphaFoldDB" id="A0A084B9N1"/>
<reference evidence="9 10" key="1">
    <citation type="journal article" date="2014" name="BMC Genomics">
        <title>Comparative genome sequencing reveals chemotype-specific gene clusters in the toxigenic black mold Stachybotrys.</title>
        <authorList>
            <person name="Semeiks J."/>
            <person name="Borek D."/>
            <person name="Otwinowski Z."/>
            <person name="Grishin N.V."/>
        </authorList>
    </citation>
    <scope>NUCLEOTIDE SEQUENCE [LARGE SCALE GENOMIC DNA]</scope>
    <source>
        <strain evidence="10">CBS 109288 / IBT 7711</strain>
    </source>
</reference>
<keyword evidence="4" id="KW-0997">Cell inner membrane</keyword>
<keyword evidence="6 8" id="KW-1133">Transmembrane helix</keyword>
<protein>
    <submittedName>
        <fullName evidence="9">Uncharacterized protein</fullName>
    </submittedName>
</protein>
<keyword evidence="2" id="KW-0813">Transport</keyword>
<dbReference type="OrthoDB" id="10254418at2759"/>
<keyword evidence="7 8" id="KW-0472">Membrane</keyword>
<evidence type="ECO:0000256" key="4">
    <source>
        <dbReference type="ARBA" id="ARBA00022519"/>
    </source>
</evidence>
<keyword evidence="10" id="KW-1185">Reference proteome</keyword>
<evidence type="ECO:0000256" key="7">
    <source>
        <dbReference type="ARBA" id="ARBA00023136"/>
    </source>
</evidence>
<accession>A0A084B9N1</accession>
<evidence type="ECO:0000256" key="1">
    <source>
        <dbReference type="ARBA" id="ARBA00004429"/>
    </source>
</evidence>
<dbReference type="Proteomes" id="UP000028045">
    <property type="component" value="Unassembled WGS sequence"/>
</dbReference>
<dbReference type="EMBL" id="KL647645">
    <property type="protein sequence ID" value="KEY74260.1"/>
    <property type="molecule type" value="Genomic_DNA"/>
</dbReference>
<dbReference type="Pfam" id="PF04143">
    <property type="entry name" value="Sulf_transp"/>
    <property type="match status" value="1"/>
</dbReference>
<dbReference type="PANTHER" id="PTHR30574">
    <property type="entry name" value="INNER MEMBRANE PROTEIN YEDE"/>
    <property type="match status" value="1"/>
</dbReference>
<dbReference type="InterPro" id="IPR007272">
    <property type="entry name" value="Sulf_transp_TsuA/YedE"/>
</dbReference>
<keyword evidence="3" id="KW-1003">Cell membrane</keyword>
<evidence type="ECO:0000313" key="9">
    <source>
        <dbReference type="EMBL" id="KEY74260.1"/>
    </source>
</evidence>
<evidence type="ECO:0000256" key="6">
    <source>
        <dbReference type="ARBA" id="ARBA00022989"/>
    </source>
</evidence>
<evidence type="ECO:0000256" key="5">
    <source>
        <dbReference type="ARBA" id="ARBA00022692"/>
    </source>
</evidence>
<feature type="transmembrane region" description="Helical" evidence="8">
    <location>
        <begin position="112"/>
        <end position="133"/>
    </location>
</feature>
<comment type="subcellular location">
    <subcellularLocation>
        <location evidence="1">Cell inner membrane</location>
        <topology evidence="1">Multi-pass membrane protein</topology>
    </subcellularLocation>
</comment>
<evidence type="ECO:0000256" key="2">
    <source>
        <dbReference type="ARBA" id="ARBA00022448"/>
    </source>
</evidence>
<feature type="transmembrane region" description="Helical" evidence="8">
    <location>
        <begin position="184"/>
        <end position="202"/>
    </location>
</feature>
<keyword evidence="5 8" id="KW-0812">Transmembrane</keyword>
<feature type="transmembrane region" description="Helical" evidence="8">
    <location>
        <begin position="239"/>
        <end position="256"/>
    </location>
</feature>
<name>A0A084B9N1_STACB</name>
<evidence type="ECO:0000256" key="3">
    <source>
        <dbReference type="ARBA" id="ARBA00022475"/>
    </source>
</evidence>
<feature type="transmembrane region" description="Helical" evidence="8">
    <location>
        <begin position="268"/>
        <end position="287"/>
    </location>
</feature>
<dbReference type="GO" id="GO:0005886">
    <property type="term" value="C:plasma membrane"/>
    <property type="evidence" value="ECO:0007669"/>
    <property type="project" value="UniProtKB-SubCell"/>
</dbReference>
<feature type="transmembrane region" description="Helical" evidence="8">
    <location>
        <begin position="299"/>
        <end position="320"/>
    </location>
</feature>
<proteinExistence type="predicted"/>
<feature type="transmembrane region" description="Helical" evidence="8">
    <location>
        <begin position="159"/>
        <end position="178"/>
    </location>
</feature>
<dbReference type="HOGENOM" id="CLU_053006_0_0_1"/>
<dbReference type="PANTHER" id="PTHR30574:SF1">
    <property type="entry name" value="SULPHUR TRANSPORT DOMAIN-CONTAINING PROTEIN"/>
    <property type="match status" value="1"/>
</dbReference>
<feature type="transmembrane region" description="Helical" evidence="8">
    <location>
        <begin position="36"/>
        <end position="58"/>
    </location>
</feature>
<feature type="transmembrane region" description="Helical" evidence="8">
    <location>
        <begin position="70"/>
        <end position="92"/>
    </location>
</feature>